<evidence type="ECO:0000256" key="2">
    <source>
        <dbReference type="ARBA" id="ARBA00022679"/>
    </source>
</evidence>
<proteinExistence type="inferred from homology"/>
<evidence type="ECO:0000256" key="3">
    <source>
        <dbReference type="ARBA" id="ARBA00022777"/>
    </source>
</evidence>
<dbReference type="RefSeq" id="WP_088970962.1">
    <property type="nucleotide sequence ID" value="NZ_JBHLYF010000016.1"/>
</dbReference>
<comment type="similarity">
    <text evidence="1">Belongs to the guanylate kinase family.</text>
</comment>
<keyword evidence="2" id="KW-0808">Transferase</keyword>
<dbReference type="InterPro" id="IPR027417">
    <property type="entry name" value="P-loop_NTPase"/>
</dbReference>
<dbReference type="Pfam" id="PF00625">
    <property type="entry name" value="Guanylate_kin"/>
    <property type="match status" value="1"/>
</dbReference>
<evidence type="ECO:0000259" key="4">
    <source>
        <dbReference type="PROSITE" id="PS50052"/>
    </source>
</evidence>
<gene>
    <name evidence="5" type="ORF">GA0074704_2861</name>
</gene>
<dbReference type="InterPro" id="IPR008144">
    <property type="entry name" value="Guanylate_kin-like_dom"/>
</dbReference>
<dbReference type="Gene3D" id="3.40.50.300">
    <property type="entry name" value="P-loop containing nucleotide triphosphate hydrolases"/>
    <property type="match status" value="1"/>
</dbReference>
<feature type="domain" description="Guanylate kinase-like" evidence="4">
    <location>
        <begin position="11"/>
        <end position="131"/>
    </location>
</feature>
<reference evidence="5 6" key="1">
    <citation type="submission" date="2016-06" db="EMBL/GenBank/DDBJ databases">
        <authorList>
            <person name="Kjaerup R.B."/>
            <person name="Dalgaard T.S."/>
            <person name="Juul-Madsen H.R."/>
        </authorList>
    </citation>
    <scope>NUCLEOTIDE SEQUENCE [LARGE SCALE GENOMIC DNA]</scope>
    <source>
        <strain evidence="5 6">DSM 45097</strain>
    </source>
</reference>
<dbReference type="GO" id="GO:0005829">
    <property type="term" value="C:cytosol"/>
    <property type="evidence" value="ECO:0007669"/>
    <property type="project" value="TreeGrafter"/>
</dbReference>
<dbReference type="PANTHER" id="PTHR23117:SF13">
    <property type="entry name" value="GUANYLATE KINASE"/>
    <property type="match status" value="1"/>
</dbReference>
<evidence type="ECO:0000313" key="5">
    <source>
        <dbReference type="EMBL" id="SCG52969.1"/>
    </source>
</evidence>
<dbReference type="GO" id="GO:0004385">
    <property type="term" value="F:GMP kinase activity"/>
    <property type="evidence" value="ECO:0007669"/>
    <property type="project" value="TreeGrafter"/>
</dbReference>
<sequence>MSTDGEARPAARLTVLTGPSGTGRGGVARLVRARLPSVWVPVPVTTRPAGPGETQGVDRHFVDAGDFDRMVAAGQLLEWTRIGSYRRGLPREPVRARLAAGRPVLLPLDLPGALALRATVPDVRLILLVPPGHRPDPTVTAVAEHTVRHDHTGRAVTELVGLLGSSLLAPAQPPSRG</sequence>
<name>A0A1C5I4A8_9ACTN</name>
<dbReference type="PANTHER" id="PTHR23117">
    <property type="entry name" value="GUANYLATE KINASE-RELATED"/>
    <property type="match status" value="1"/>
</dbReference>
<dbReference type="InterPro" id="IPR008145">
    <property type="entry name" value="GK/Ca_channel_bsu"/>
</dbReference>
<dbReference type="SUPFAM" id="SSF52540">
    <property type="entry name" value="P-loop containing nucleoside triphosphate hydrolases"/>
    <property type="match status" value="1"/>
</dbReference>
<evidence type="ECO:0000313" key="6">
    <source>
        <dbReference type="Proteomes" id="UP000198210"/>
    </source>
</evidence>
<dbReference type="SMART" id="SM00072">
    <property type="entry name" value="GuKc"/>
    <property type="match status" value="1"/>
</dbReference>
<dbReference type="PROSITE" id="PS50052">
    <property type="entry name" value="GUANYLATE_KINASE_2"/>
    <property type="match status" value="1"/>
</dbReference>
<dbReference type="Proteomes" id="UP000198210">
    <property type="component" value="Chromosome I"/>
</dbReference>
<keyword evidence="6" id="KW-1185">Reference proteome</keyword>
<evidence type="ECO:0000256" key="1">
    <source>
        <dbReference type="ARBA" id="ARBA00005790"/>
    </source>
</evidence>
<protein>
    <submittedName>
        <fullName evidence="5">Guanylate kinase</fullName>
    </submittedName>
</protein>
<keyword evidence="3 5" id="KW-0418">Kinase</keyword>
<dbReference type="EMBL" id="LT607751">
    <property type="protein sequence ID" value="SCG52969.1"/>
    <property type="molecule type" value="Genomic_DNA"/>
</dbReference>
<accession>A0A1C5I4A8</accession>
<dbReference type="CDD" id="cd00071">
    <property type="entry name" value="GMPK"/>
    <property type="match status" value="1"/>
</dbReference>
<organism evidence="5 6">
    <name type="scientific">Micromonospora siamensis</name>
    <dbReference type="NCBI Taxonomy" id="299152"/>
    <lineage>
        <taxon>Bacteria</taxon>
        <taxon>Bacillati</taxon>
        <taxon>Actinomycetota</taxon>
        <taxon>Actinomycetes</taxon>
        <taxon>Micromonosporales</taxon>
        <taxon>Micromonosporaceae</taxon>
        <taxon>Micromonospora</taxon>
    </lineage>
</organism>
<dbReference type="AlphaFoldDB" id="A0A1C5I4A8"/>